<dbReference type="GO" id="GO:0016787">
    <property type="term" value="F:hydrolase activity"/>
    <property type="evidence" value="ECO:0007669"/>
    <property type="project" value="UniProtKB-KW"/>
</dbReference>
<comment type="caution">
    <text evidence="1">The sequence shown here is derived from an EMBL/GenBank/DDBJ whole genome shotgun (WGS) entry which is preliminary data.</text>
</comment>
<organism evidence="1 2">
    <name type="scientific">Brevibacterium luteolum</name>
    <dbReference type="NCBI Taxonomy" id="199591"/>
    <lineage>
        <taxon>Bacteria</taxon>
        <taxon>Bacillati</taxon>
        <taxon>Actinomycetota</taxon>
        <taxon>Actinomycetes</taxon>
        <taxon>Micrococcales</taxon>
        <taxon>Brevibacteriaceae</taxon>
        <taxon>Brevibacterium</taxon>
    </lineage>
</organism>
<accession>A0A2N6PHP6</accession>
<dbReference type="AlphaFoldDB" id="A0A2N6PHP6"/>
<dbReference type="RefSeq" id="WP_102162014.1">
    <property type="nucleotide sequence ID" value="NZ_PNFZ01000003.1"/>
</dbReference>
<keyword evidence="2" id="KW-1185">Reference proteome</keyword>
<reference evidence="1 2" key="1">
    <citation type="submission" date="2017-09" db="EMBL/GenBank/DDBJ databases">
        <title>Bacterial strain isolated from the female urinary microbiota.</title>
        <authorList>
            <person name="Thomas-White K."/>
            <person name="Kumar N."/>
            <person name="Forster S."/>
            <person name="Putonti C."/>
            <person name="Lawley T."/>
            <person name="Wolfe A.J."/>
        </authorList>
    </citation>
    <scope>NUCLEOTIDE SEQUENCE [LARGE SCALE GENOMIC DNA]</scope>
    <source>
        <strain evidence="1 2">UMB0680</strain>
    </source>
</reference>
<evidence type="ECO:0000313" key="2">
    <source>
        <dbReference type="Proteomes" id="UP000235703"/>
    </source>
</evidence>
<keyword evidence="1" id="KW-0378">Hydrolase</keyword>
<dbReference type="EMBL" id="PNFZ01000003">
    <property type="protein sequence ID" value="PMB98218.1"/>
    <property type="molecule type" value="Genomic_DNA"/>
</dbReference>
<evidence type="ECO:0000313" key="1">
    <source>
        <dbReference type="EMBL" id="PMB98218.1"/>
    </source>
</evidence>
<protein>
    <submittedName>
        <fullName evidence="1">Alpha/beta hydrolase</fullName>
    </submittedName>
</protein>
<dbReference type="OrthoDB" id="3205934at2"/>
<name>A0A2N6PHP6_9MICO</name>
<dbReference type="InterPro" id="IPR029058">
    <property type="entry name" value="AB_hydrolase_fold"/>
</dbReference>
<dbReference type="Proteomes" id="UP000235703">
    <property type="component" value="Unassembled WGS sequence"/>
</dbReference>
<dbReference type="SUPFAM" id="SSF53474">
    <property type="entry name" value="alpha/beta-Hydrolases"/>
    <property type="match status" value="1"/>
</dbReference>
<dbReference type="Gene3D" id="3.40.50.1820">
    <property type="entry name" value="alpha/beta hydrolase"/>
    <property type="match status" value="1"/>
</dbReference>
<gene>
    <name evidence="1" type="ORF">CJ198_07575</name>
</gene>
<proteinExistence type="predicted"/>
<sequence>MTDTATAPDRNHPGPDTGYVSTFGDGTPVTLFGHGFSGAIRDTRPFATGVDGTRALVNLGGHGGRPSPGRPWTYQTIADQLADALERTRATRALGVSMSAGGLARLITSRHPAATKLEKVAFVLPASFDGFPDHIAARNAEHLHLMRGLLKAGDREGLYEALLATEPEDLTAAKPVQDWVRQKVDALFDTDMSDGVGLAGEIAVDNPEAAAEFSGEVLVLTHEDDPAHPVEMAQRYAEAFPTAELIVLPAGSILWKGRSEVRRILTGFFNEEDTPPA</sequence>